<dbReference type="PANTHER" id="PTHR46509">
    <property type="entry name" value="PHOSPHOADENOSINE PHOSPHOSULFATE REDUCTASE"/>
    <property type="match status" value="1"/>
</dbReference>
<dbReference type="PANTHER" id="PTHR46509:SF1">
    <property type="entry name" value="PHOSPHOADENOSINE PHOSPHOSULFATE REDUCTASE"/>
    <property type="match status" value="1"/>
</dbReference>
<accession>A0A5K1I5T9</accession>
<evidence type="ECO:0000313" key="6">
    <source>
        <dbReference type="Proteomes" id="UP000326725"/>
    </source>
</evidence>
<reference evidence="5 6" key="1">
    <citation type="submission" date="2019-09" db="EMBL/GenBank/DDBJ databases">
        <authorList>
            <person name="Criscuolo A."/>
        </authorList>
    </citation>
    <scope>NUCLEOTIDE SEQUENCE [LARGE SCALE GENOMIC DNA]</scope>
    <source>
        <strain evidence="6">3(2)</strain>
    </source>
</reference>
<dbReference type="HAMAP" id="MF_00063">
    <property type="entry name" value="CysH"/>
    <property type="match status" value="1"/>
</dbReference>
<dbReference type="NCBIfam" id="NF002537">
    <property type="entry name" value="PRK02090.1"/>
    <property type="match status" value="1"/>
</dbReference>
<comment type="subcellular location">
    <subcellularLocation>
        <location evidence="3">Cytoplasm</location>
    </subcellularLocation>
</comment>
<comment type="caution">
    <text evidence="3">Lacks conserved residue(s) required for the propagation of feature annotation.</text>
</comment>
<dbReference type="InterPro" id="IPR011800">
    <property type="entry name" value="PAPS_reductase_CysH"/>
</dbReference>
<comment type="catalytic activity">
    <reaction evidence="3">
        <text>[thioredoxin]-disulfide + sulfite + adenosine 3',5'-bisphosphate + 2 H(+) = [thioredoxin]-dithiol + 3'-phosphoadenylyl sulfate</text>
        <dbReference type="Rhea" id="RHEA:11724"/>
        <dbReference type="Rhea" id="RHEA-COMP:10698"/>
        <dbReference type="Rhea" id="RHEA-COMP:10700"/>
        <dbReference type="ChEBI" id="CHEBI:15378"/>
        <dbReference type="ChEBI" id="CHEBI:17359"/>
        <dbReference type="ChEBI" id="CHEBI:29950"/>
        <dbReference type="ChEBI" id="CHEBI:50058"/>
        <dbReference type="ChEBI" id="CHEBI:58339"/>
        <dbReference type="ChEBI" id="CHEBI:58343"/>
        <dbReference type="EC" id="1.8.4.8"/>
    </reaction>
</comment>
<feature type="active site" description="Nucleophile; cysteine thiosulfonate intermediate" evidence="3">
    <location>
        <position position="231"/>
    </location>
</feature>
<dbReference type="InterPro" id="IPR002500">
    <property type="entry name" value="PAPS_reduct_dom"/>
</dbReference>
<sequence length="235" mass="27031">MALSALQREIDAAQASTLLESLPAEARVEWALENLPGSFVLSSSFGIQSAVLLHLATRIAPQLPVLLVDTGYLFPETYRFVDELTERLNLNLKVARPALSPGHLEMRHGKLWEQNLEGLERYNQLMKVKPMEQTLDELRVGTWFAGLRRQQSSSREQRPVVERRGDGRYKVYPLIDWHSRDVHRYLAEHDLPYHPLWAQGYASVGDWHTSQPLQSGMQEEETRFFGMQRECGLHL</sequence>
<dbReference type="Pfam" id="PF01507">
    <property type="entry name" value="PAPS_reduct"/>
    <property type="match status" value="1"/>
</dbReference>
<proteinExistence type="inferred from homology"/>
<evidence type="ECO:0000256" key="1">
    <source>
        <dbReference type="ARBA" id="ARBA00009732"/>
    </source>
</evidence>
<dbReference type="NCBIfam" id="TIGR02057">
    <property type="entry name" value="PAPS_reductase"/>
    <property type="match status" value="1"/>
</dbReference>
<dbReference type="Proteomes" id="UP000326725">
    <property type="component" value="Unassembled WGS sequence"/>
</dbReference>
<dbReference type="GO" id="GO:0005737">
    <property type="term" value="C:cytoplasm"/>
    <property type="evidence" value="ECO:0007669"/>
    <property type="project" value="UniProtKB-SubCell"/>
</dbReference>
<dbReference type="Gene3D" id="3.40.50.620">
    <property type="entry name" value="HUPs"/>
    <property type="match status" value="1"/>
</dbReference>
<organism evidence="5 6">
    <name type="scientific">Halomonas lysinitropha</name>
    <dbReference type="NCBI Taxonomy" id="2607506"/>
    <lineage>
        <taxon>Bacteria</taxon>
        <taxon>Pseudomonadati</taxon>
        <taxon>Pseudomonadota</taxon>
        <taxon>Gammaproteobacteria</taxon>
        <taxon>Oceanospirillales</taxon>
        <taxon>Halomonadaceae</taxon>
        <taxon>Halomonas</taxon>
    </lineage>
</organism>
<feature type="domain" description="Phosphoadenosine phosphosulphate reductase" evidence="4">
    <location>
        <begin position="39"/>
        <end position="212"/>
    </location>
</feature>
<dbReference type="GO" id="GO:0019379">
    <property type="term" value="P:sulfate assimilation, phosphoadenylyl sulfate reduction by phosphoadenylyl-sulfate reductase (thioredoxin)"/>
    <property type="evidence" value="ECO:0007669"/>
    <property type="project" value="UniProtKB-UniRule"/>
</dbReference>
<dbReference type="CDD" id="cd23945">
    <property type="entry name" value="PAPS_reductase"/>
    <property type="match status" value="1"/>
</dbReference>
<dbReference type="InterPro" id="IPR014729">
    <property type="entry name" value="Rossmann-like_a/b/a_fold"/>
</dbReference>
<dbReference type="NCBIfam" id="TIGR00434">
    <property type="entry name" value="cysH"/>
    <property type="match status" value="1"/>
</dbReference>
<evidence type="ECO:0000313" key="5">
    <source>
        <dbReference type="EMBL" id="VVZ95751.1"/>
    </source>
</evidence>
<evidence type="ECO:0000256" key="3">
    <source>
        <dbReference type="HAMAP-Rule" id="MF_00063"/>
    </source>
</evidence>
<dbReference type="AlphaFoldDB" id="A0A5K1I5T9"/>
<dbReference type="GO" id="GO:0070814">
    <property type="term" value="P:hydrogen sulfide biosynthetic process"/>
    <property type="evidence" value="ECO:0007669"/>
    <property type="project" value="UniProtKB-UniRule"/>
</dbReference>
<dbReference type="RefSeq" id="WP_225809884.1">
    <property type="nucleotide sequence ID" value="NZ_CABVOU010000033.1"/>
</dbReference>
<dbReference type="PIRSF" id="PIRSF000857">
    <property type="entry name" value="PAPS_reductase"/>
    <property type="match status" value="1"/>
</dbReference>
<name>A0A5K1I5T9_9GAMM</name>
<gene>
    <name evidence="5" type="primary">cysH_2</name>
    <name evidence="3" type="synonym">cysH</name>
    <name evidence="5" type="ORF">HALO32_01830</name>
</gene>
<dbReference type="UniPathway" id="UPA00140">
    <property type="reaction ID" value="UER00206"/>
</dbReference>
<comment type="similarity">
    <text evidence="1 3">Belongs to the PAPS reductase family. CysH subfamily.</text>
</comment>
<evidence type="ECO:0000259" key="4">
    <source>
        <dbReference type="Pfam" id="PF01507"/>
    </source>
</evidence>
<dbReference type="GO" id="GO:0004604">
    <property type="term" value="F:phosphoadenylyl-sulfate reductase (thioredoxin) activity"/>
    <property type="evidence" value="ECO:0007669"/>
    <property type="project" value="UniProtKB-UniRule"/>
</dbReference>
<protein>
    <recommendedName>
        <fullName evidence="3">Phosphoadenosine 5'-phosphosulfate reductase</fullName>
        <shortName evidence="3">PAPS reductase</shortName>
        <ecNumber evidence="3">1.8.4.8</ecNumber>
    </recommendedName>
    <alternativeName>
        <fullName evidence="3">3'-phosphoadenylylsulfate reductase</fullName>
    </alternativeName>
    <alternativeName>
        <fullName evidence="3">PAPS reductase, thioredoxin dependent</fullName>
    </alternativeName>
    <alternativeName>
        <fullName evidence="3">PAPS sulfotransferase</fullName>
    </alternativeName>
    <alternativeName>
        <fullName evidence="3">PAdoPS reductase</fullName>
    </alternativeName>
</protein>
<evidence type="ECO:0000256" key="2">
    <source>
        <dbReference type="ARBA" id="ARBA00023002"/>
    </source>
</evidence>
<dbReference type="SUPFAM" id="SSF52402">
    <property type="entry name" value="Adenine nucleotide alpha hydrolases-like"/>
    <property type="match status" value="1"/>
</dbReference>
<keyword evidence="3" id="KW-0963">Cytoplasm</keyword>
<comment type="pathway">
    <text evidence="3">Sulfur metabolism; hydrogen sulfide biosynthesis; sulfite from sulfate: step 3/3.</text>
</comment>
<comment type="function">
    <text evidence="3">Catalyzes the formation of sulfite from phosphoadenosine 5'-phosphosulfate (PAPS) using thioredoxin as an electron donor.</text>
</comment>
<keyword evidence="6" id="KW-1185">Reference proteome</keyword>
<keyword evidence="2 3" id="KW-0560">Oxidoreductase</keyword>
<dbReference type="InterPro" id="IPR004511">
    <property type="entry name" value="PAPS/APS_Rdtase"/>
</dbReference>
<dbReference type="EMBL" id="CABVOU010000033">
    <property type="protein sequence ID" value="VVZ95751.1"/>
    <property type="molecule type" value="Genomic_DNA"/>
</dbReference>
<dbReference type="EC" id="1.8.4.8" evidence="3"/>